<dbReference type="PANTHER" id="PTHR33361">
    <property type="entry name" value="GLR0591 PROTEIN"/>
    <property type="match status" value="1"/>
</dbReference>
<dbReference type="EMBL" id="BMXP01000001">
    <property type="protein sequence ID" value="GGW74485.1"/>
    <property type="molecule type" value="Genomic_DNA"/>
</dbReference>
<protein>
    <recommendedName>
        <fullName evidence="5">DUF885 domain-containing protein</fullName>
    </recommendedName>
</protein>
<dbReference type="Proteomes" id="UP000631300">
    <property type="component" value="Unassembled WGS sequence"/>
</dbReference>
<evidence type="ECO:0000256" key="2">
    <source>
        <dbReference type="SAM" id="SignalP"/>
    </source>
</evidence>
<feature type="signal peptide" evidence="2">
    <location>
        <begin position="1"/>
        <end position="19"/>
    </location>
</feature>
<evidence type="ECO:0008006" key="5">
    <source>
        <dbReference type="Google" id="ProtNLM"/>
    </source>
</evidence>
<accession>A0A918JCR4</accession>
<dbReference type="PROSITE" id="PS51257">
    <property type="entry name" value="PROKAR_LIPOPROTEIN"/>
    <property type="match status" value="1"/>
</dbReference>
<proteinExistence type="predicted"/>
<feature type="chain" id="PRO_5036929068" description="DUF885 domain-containing protein" evidence="2">
    <location>
        <begin position="20"/>
        <end position="622"/>
    </location>
</feature>
<dbReference type="InterPro" id="IPR010281">
    <property type="entry name" value="DUF885"/>
</dbReference>
<sequence>MKAFWKLTPVALALTGVMACSPANDNASSTAPQAEQTSTQAASEQSARTESERVNAFFERTFKEDLERSPLFQSYLGIKWNYGEWDEVTEASKDKAIAMAKNRLETIETFDTDKLSEQEKLSLRLFKLGIERDLANDKFRHHSYVVHQFRAAHTMVPSFLINIHSVSDKSDAQAYISRLDKVDTLFDQVIDQMRLREEKGVFPPDWSYDQMIEASQNVISGAPFDTSDTPSTIWKDFQNKVDNLEIESVEKDALKEEAKAALLTSVKPAYNDFIDELRHQAELTPEGDGVWRLPDAEAWYQNRLNWFTTTDLTADEVHQIGLENVERIHNAMRDIMEQVEFDGDLAAFFEFMREDEQFYYANTAEGREKYLSEAKRVIDEMREAIPDYFGILPEAPMVVKRVEAFREKSAGKAFYQSPAQDGSRPGIYYANLYNMKDMPTYQLEALAYHEGIPGHHMQRAIAQELEGVPQFQKFLSFTAYTEGWGLYSEELAKDMGFYEDPYSDFGRLAMELWRACRLVVDTGIHSKKWTREEAIEYLIDNTPNPKNDSVKAIERYIAMPGQATAYMIGKLKIMALRDKAQKELGDDFSWQGFHDEVLRYGPVPLSMLEENIDNWIAQVKEQ</sequence>
<feature type="region of interest" description="Disordered" evidence="1">
    <location>
        <begin position="24"/>
        <end position="50"/>
    </location>
</feature>
<name>A0A918JCR4_9ALTE</name>
<dbReference type="RefSeq" id="WP_189403326.1">
    <property type="nucleotide sequence ID" value="NZ_BMXP01000001.1"/>
</dbReference>
<dbReference type="Pfam" id="PF05960">
    <property type="entry name" value="DUF885"/>
    <property type="match status" value="1"/>
</dbReference>
<evidence type="ECO:0000313" key="3">
    <source>
        <dbReference type="EMBL" id="GGW74485.1"/>
    </source>
</evidence>
<feature type="compositionally biased region" description="Polar residues" evidence="1">
    <location>
        <begin position="24"/>
        <end position="46"/>
    </location>
</feature>
<gene>
    <name evidence="3" type="ORF">GCM10007391_03070</name>
</gene>
<reference evidence="3" key="2">
    <citation type="submission" date="2020-09" db="EMBL/GenBank/DDBJ databases">
        <authorList>
            <person name="Sun Q."/>
            <person name="Kim S."/>
        </authorList>
    </citation>
    <scope>NUCLEOTIDE SEQUENCE</scope>
    <source>
        <strain evidence="3">KCTC 22164</strain>
    </source>
</reference>
<keyword evidence="4" id="KW-1185">Reference proteome</keyword>
<dbReference type="AlphaFoldDB" id="A0A918JCR4"/>
<dbReference type="PANTHER" id="PTHR33361:SF16">
    <property type="entry name" value="DUF885 DOMAIN-CONTAINING PROTEIN"/>
    <property type="match status" value="1"/>
</dbReference>
<organism evidence="3 4">
    <name type="scientific">Alteromonas halophila</name>
    <dbReference type="NCBI Taxonomy" id="516698"/>
    <lineage>
        <taxon>Bacteria</taxon>
        <taxon>Pseudomonadati</taxon>
        <taxon>Pseudomonadota</taxon>
        <taxon>Gammaproteobacteria</taxon>
        <taxon>Alteromonadales</taxon>
        <taxon>Alteromonadaceae</taxon>
        <taxon>Alteromonas/Salinimonas group</taxon>
        <taxon>Alteromonas</taxon>
    </lineage>
</organism>
<evidence type="ECO:0000313" key="4">
    <source>
        <dbReference type="Proteomes" id="UP000631300"/>
    </source>
</evidence>
<evidence type="ECO:0000256" key="1">
    <source>
        <dbReference type="SAM" id="MobiDB-lite"/>
    </source>
</evidence>
<reference evidence="3" key="1">
    <citation type="journal article" date="2014" name="Int. J. Syst. Evol. Microbiol.">
        <title>Complete genome sequence of Corynebacterium casei LMG S-19264T (=DSM 44701T), isolated from a smear-ripened cheese.</title>
        <authorList>
            <consortium name="US DOE Joint Genome Institute (JGI-PGF)"/>
            <person name="Walter F."/>
            <person name="Albersmeier A."/>
            <person name="Kalinowski J."/>
            <person name="Ruckert C."/>
        </authorList>
    </citation>
    <scope>NUCLEOTIDE SEQUENCE</scope>
    <source>
        <strain evidence="3">KCTC 22164</strain>
    </source>
</reference>
<keyword evidence="2" id="KW-0732">Signal</keyword>
<comment type="caution">
    <text evidence="3">The sequence shown here is derived from an EMBL/GenBank/DDBJ whole genome shotgun (WGS) entry which is preliminary data.</text>
</comment>